<dbReference type="PRINTS" id="PR00385">
    <property type="entry name" value="P450"/>
</dbReference>
<sequence length="525" mass="59718">MPSTLVWGVVLGFAVWAILKLSKTGSREPGLPPGPPTTPILGNMLIFPRSHVHLKFTEWARQYGELYSLKIGGATLVVISSAKMIREVLDKRSSTTSDRPNYHVATRVNSNLDMPWTKYGPVWRNLRRAAHDILMKSACDRHIPIQRAEAIKLAVDLLDRPEGFFTHIVRYSSSVILSVCFGVHCPTFENTFIEEFYNNQRHWDNLLKPGNSPPVDVFPILKYVPERWASWKGECDFVGRAQRKLWQGLMKECVARMKAGKRNDSFMEYIVDRKDKYGLNDEEVGWLGFALVEAGADTTSVYFQFFILMMTAFPEVRKRAQQEIDDVVGPNRLPMLEDFENLPYVNAVVNEVIRFRPITPTAVPHATTTDEQVGQYVIPKGATLFMNVWGVYHDPEYYEDPEVFNPDRFMKTPFGTKPGADDTAFRNDFVFGAGRRICPGMHLANNSIALVVTTLLWTFDFNPAKDPVTGKIIPADPNKISEGIILTPEPYKTDIRPRSQARAEFIRKEFAAARPTFEQFERSSL</sequence>
<dbReference type="EMBL" id="JASBNA010000004">
    <property type="protein sequence ID" value="KAK7692496.1"/>
    <property type="molecule type" value="Genomic_DNA"/>
</dbReference>
<keyword evidence="15" id="KW-0732">Signal</keyword>
<name>A0AAW0GGF4_9APHY</name>
<comment type="caution">
    <text evidence="16">The sequence shown here is derived from an EMBL/GenBank/DDBJ whole genome shotgun (WGS) entry which is preliminary data.</text>
</comment>
<dbReference type="InterPro" id="IPR036396">
    <property type="entry name" value="Cyt_P450_sf"/>
</dbReference>
<dbReference type="GO" id="GO:0020037">
    <property type="term" value="F:heme binding"/>
    <property type="evidence" value="ECO:0007669"/>
    <property type="project" value="InterPro"/>
</dbReference>
<dbReference type="PRINTS" id="PR00463">
    <property type="entry name" value="EP450I"/>
</dbReference>
<evidence type="ECO:0000256" key="12">
    <source>
        <dbReference type="ARBA" id="ARBA00023136"/>
    </source>
</evidence>
<dbReference type="Gene3D" id="1.10.630.10">
    <property type="entry name" value="Cytochrome P450"/>
    <property type="match status" value="1"/>
</dbReference>
<comment type="similarity">
    <text evidence="4 14">Belongs to the cytochrome P450 family.</text>
</comment>
<keyword evidence="17" id="KW-1185">Reference proteome</keyword>
<dbReference type="CDD" id="cd11065">
    <property type="entry name" value="CYP64-like"/>
    <property type="match status" value="1"/>
</dbReference>
<evidence type="ECO:0000256" key="11">
    <source>
        <dbReference type="ARBA" id="ARBA00023033"/>
    </source>
</evidence>
<evidence type="ECO:0000256" key="3">
    <source>
        <dbReference type="ARBA" id="ARBA00005179"/>
    </source>
</evidence>
<evidence type="ECO:0000256" key="2">
    <source>
        <dbReference type="ARBA" id="ARBA00004370"/>
    </source>
</evidence>
<dbReference type="PROSITE" id="PS00086">
    <property type="entry name" value="CYTOCHROME_P450"/>
    <property type="match status" value="1"/>
</dbReference>
<keyword evidence="9 14" id="KW-0560">Oxidoreductase</keyword>
<reference evidence="16 17" key="1">
    <citation type="submission" date="2022-09" db="EMBL/GenBank/DDBJ databases">
        <authorList>
            <person name="Palmer J.M."/>
        </authorList>
    </citation>
    <scope>NUCLEOTIDE SEQUENCE [LARGE SCALE GENOMIC DNA]</scope>
    <source>
        <strain evidence="16 17">DSM 7382</strain>
    </source>
</reference>
<keyword evidence="6" id="KW-0812">Transmembrane</keyword>
<comment type="pathway">
    <text evidence="3">Secondary metabolite biosynthesis.</text>
</comment>
<evidence type="ECO:0000256" key="8">
    <source>
        <dbReference type="ARBA" id="ARBA00022989"/>
    </source>
</evidence>
<dbReference type="PANTHER" id="PTHR46300:SF2">
    <property type="entry name" value="CYTOCHROME P450 MONOOXYGENASE ALNH-RELATED"/>
    <property type="match status" value="1"/>
</dbReference>
<organism evidence="16 17">
    <name type="scientific">Cerrena zonata</name>
    <dbReference type="NCBI Taxonomy" id="2478898"/>
    <lineage>
        <taxon>Eukaryota</taxon>
        <taxon>Fungi</taxon>
        <taxon>Dikarya</taxon>
        <taxon>Basidiomycota</taxon>
        <taxon>Agaricomycotina</taxon>
        <taxon>Agaricomycetes</taxon>
        <taxon>Polyporales</taxon>
        <taxon>Cerrenaceae</taxon>
        <taxon>Cerrena</taxon>
    </lineage>
</organism>
<dbReference type="InterPro" id="IPR001128">
    <property type="entry name" value="Cyt_P450"/>
</dbReference>
<feature type="binding site" description="axial binding residue" evidence="13">
    <location>
        <position position="438"/>
    </location>
    <ligand>
        <name>heme</name>
        <dbReference type="ChEBI" id="CHEBI:30413"/>
    </ligand>
    <ligandPart>
        <name>Fe</name>
        <dbReference type="ChEBI" id="CHEBI:18248"/>
    </ligandPart>
</feature>
<dbReference type="Pfam" id="PF00067">
    <property type="entry name" value="p450"/>
    <property type="match status" value="1"/>
</dbReference>
<accession>A0AAW0GGF4</accession>
<protein>
    <recommendedName>
        <fullName evidence="18">Cytochrome P450</fullName>
    </recommendedName>
</protein>
<evidence type="ECO:0000256" key="5">
    <source>
        <dbReference type="ARBA" id="ARBA00022617"/>
    </source>
</evidence>
<comment type="cofactor">
    <cofactor evidence="1 13">
        <name>heme</name>
        <dbReference type="ChEBI" id="CHEBI:30413"/>
    </cofactor>
</comment>
<dbReference type="InterPro" id="IPR002401">
    <property type="entry name" value="Cyt_P450_E_grp-I"/>
</dbReference>
<evidence type="ECO:0000256" key="15">
    <source>
        <dbReference type="SAM" id="SignalP"/>
    </source>
</evidence>
<evidence type="ECO:0000256" key="4">
    <source>
        <dbReference type="ARBA" id="ARBA00010617"/>
    </source>
</evidence>
<dbReference type="AlphaFoldDB" id="A0AAW0GGF4"/>
<feature type="signal peptide" evidence="15">
    <location>
        <begin position="1"/>
        <end position="26"/>
    </location>
</feature>
<keyword evidence="11 14" id="KW-0503">Monooxygenase</keyword>
<evidence type="ECO:0000256" key="9">
    <source>
        <dbReference type="ARBA" id="ARBA00023002"/>
    </source>
</evidence>
<dbReference type="GO" id="GO:0016020">
    <property type="term" value="C:membrane"/>
    <property type="evidence" value="ECO:0007669"/>
    <property type="project" value="UniProtKB-SubCell"/>
</dbReference>
<evidence type="ECO:0000256" key="7">
    <source>
        <dbReference type="ARBA" id="ARBA00022723"/>
    </source>
</evidence>
<feature type="chain" id="PRO_5043833161" description="Cytochrome P450" evidence="15">
    <location>
        <begin position="27"/>
        <end position="525"/>
    </location>
</feature>
<dbReference type="GO" id="GO:0016705">
    <property type="term" value="F:oxidoreductase activity, acting on paired donors, with incorporation or reduction of molecular oxygen"/>
    <property type="evidence" value="ECO:0007669"/>
    <property type="project" value="InterPro"/>
</dbReference>
<evidence type="ECO:0000313" key="17">
    <source>
        <dbReference type="Proteomes" id="UP001385951"/>
    </source>
</evidence>
<keyword evidence="10 13" id="KW-0408">Iron</keyword>
<gene>
    <name evidence="16" type="ORF">QCA50_004121</name>
</gene>
<keyword evidence="12" id="KW-0472">Membrane</keyword>
<keyword evidence="5 13" id="KW-0349">Heme</keyword>
<evidence type="ECO:0008006" key="18">
    <source>
        <dbReference type="Google" id="ProtNLM"/>
    </source>
</evidence>
<keyword evidence="8" id="KW-1133">Transmembrane helix</keyword>
<proteinExistence type="inferred from homology"/>
<evidence type="ECO:0000256" key="6">
    <source>
        <dbReference type="ARBA" id="ARBA00022692"/>
    </source>
</evidence>
<dbReference type="PANTHER" id="PTHR46300">
    <property type="entry name" value="P450, PUTATIVE (EUROFUNG)-RELATED-RELATED"/>
    <property type="match status" value="1"/>
</dbReference>
<dbReference type="InterPro" id="IPR017972">
    <property type="entry name" value="Cyt_P450_CS"/>
</dbReference>
<comment type="subcellular location">
    <subcellularLocation>
        <location evidence="2">Membrane</location>
    </subcellularLocation>
</comment>
<evidence type="ECO:0000256" key="1">
    <source>
        <dbReference type="ARBA" id="ARBA00001971"/>
    </source>
</evidence>
<evidence type="ECO:0000256" key="14">
    <source>
        <dbReference type="RuleBase" id="RU000461"/>
    </source>
</evidence>
<evidence type="ECO:0000256" key="10">
    <source>
        <dbReference type="ARBA" id="ARBA00023004"/>
    </source>
</evidence>
<dbReference type="SUPFAM" id="SSF48264">
    <property type="entry name" value="Cytochrome P450"/>
    <property type="match status" value="1"/>
</dbReference>
<evidence type="ECO:0000256" key="13">
    <source>
        <dbReference type="PIRSR" id="PIRSR602401-1"/>
    </source>
</evidence>
<evidence type="ECO:0000313" key="16">
    <source>
        <dbReference type="EMBL" id="KAK7692496.1"/>
    </source>
</evidence>
<dbReference type="GO" id="GO:0005506">
    <property type="term" value="F:iron ion binding"/>
    <property type="evidence" value="ECO:0007669"/>
    <property type="project" value="InterPro"/>
</dbReference>
<dbReference type="Proteomes" id="UP001385951">
    <property type="component" value="Unassembled WGS sequence"/>
</dbReference>
<keyword evidence="7 13" id="KW-0479">Metal-binding</keyword>
<dbReference type="InterPro" id="IPR050364">
    <property type="entry name" value="Cytochrome_P450_fung"/>
</dbReference>
<dbReference type="GO" id="GO:0004497">
    <property type="term" value="F:monooxygenase activity"/>
    <property type="evidence" value="ECO:0007669"/>
    <property type="project" value="UniProtKB-KW"/>
</dbReference>